<dbReference type="InterPro" id="IPR000871">
    <property type="entry name" value="Beta-lactam_class-A"/>
</dbReference>
<feature type="region of interest" description="Disordered" evidence="1">
    <location>
        <begin position="1"/>
        <end position="22"/>
    </location>
</feature>
<organism evidence="3 4">
    <name type="scientific">Kitasatospora phosalacinea</name>
    <dbReference type="NCBI Taxonomy" id="2065"/>
    <lineage>
        <taxon>Bacteria</taxon>
        <taxon>Bacillati</taxon>
        <taxon>Actinomycetota</taxon>
        <taxon>Actinomycetes</taxon>
        <taxon>Kitasatosporales</taxon>
        <taxon>Streptomycetaceae</taxon>
        <taxon>Kitasatospora</taxon>
    </lineage>
</organism>
<dbReference type="Gene3D" id="3.40.710.10">
    <property type="entry name" value="DD-peptidase/beta-lactamase superfamily"/>
    <property type="match status" value="1"/>
</dbReference>
<dbReference type="RefSeq" id="WP_380321147.1">
    <property type="nucleotide sequence ID" value="NZ_JBHYPW010000013.1"/>
</dbReference>
<protein>
    <submittedName>
        <fullName evidence="3">Serine hydrolase</fullName>
    </submittedName>
</protein>
<evidence type="ECO:0000259" key="2">
    <source>
        <dbReference type="Pfam" id="PF13354"/>
    </source>
</evidence>
<feature type="domain" description="Beta-lactamase class A catalytic" evidence="2">
    <location>
        <begin position="151"/>
        <end position="290"/>
    </location>
</feature>
<dbReference type="Proteomes" id="UP001599542">
    <property type="component" value="Unassembled WGS sequence"/>
</dbReference>
<dbReference type="Pfam" id="PF13354">
    <property type="entry name" value="Beta-lactamase2"/>
    <property type="match status" value="1"/>
</dbReference>
<dbReference type="InterPro" id="IPR012338">
    <property type="entry name" value="Beta-lactam/transpept-like"/>
</dbReference>
<name>A0ABW6GLL8_9ACTN</name>
<reference evidence="3 4" key="1">
    <citation type="submission" date="2024-09" db="EMBL/GenBank/DDBJ databases">
        <title>The Natural Products Discovery Center: Release of the First 8490 Sequenced Strains for Exploring Actinobacteria Biosynthetic Diversity.</title>
        <authorList>
            <person name="Kalkreuter E."/>
            <person name="Kautsar S.A."/>
            <person name="Yang D."/>
            <person name="Bader C.D."/>
            <person name="Teijaro C.N."/>
            <person name="Fluegel L."/>
            <person name="Davis C.M."/>
            <person name="Simpson J.R."/>
            <person name="Lauterbach L."/>
            <person name="Steele A.D."/>
            <person name="Gui C."/>
            <person name="Meng S."/>
            <person name="Li G."/>
            <person name="Viehrig K."/>
            <person name="Ye F."/>
            <person name="Su P."/>
            <person name="Kiefer A.F."/>
            <person name="Nichols A."/>
            <person name="Cepeda A.J."/>
            <person name="Yan W."/>
            <person name="Fan B."/>
            <person name="Jiang Y."/>
            <person name="Adhikari A."/>
            <person name="Zheng C.-J."/>
            <person name="Schuster L."/>
            <person name="Cowan T.M."/>
            <person name="Smanski M.J."/>
            <person name="Chevrette M.G."/>
            <person name="De Carvalho L.P.S."/>
            <person name="Shen B."/>
        </authorList>
    </citation>
    <scope>NUCLEOTIDE SEQUENCE [LARGE SCALE GENOMIC DNA]</scope>
    <source>
        <strain evidence="3 4">NPDC058753</strain>
    </source>
</reference>
<dbReference type="SUPFAM" id="SSF56601">
    <property type="entry name" value="beta-lactamase/transpeptidase-like"/>
    <property type="match status" value="1"/>
</dbReference>
<accession>A0ABW6GLL8</accession>
<feature type="compositionally biased region" description="Basic residues" evidence="1">
    <location>
        <begin position="10"/>
        <end position="22"/>
    </location>
</feature>
<dbReference type="GO" id="GO:0016787">
    <property type="term" value="F:hydrolase activity"/>
    <property type="evidence" value="ECO:0007669"/>
    <property type="project" value="UniProtKB-KW"/>
</dbReference>
<proteinExistence type="predicted"/>
<evidence type="ECO:0000313" key="4">
    <source>
        <dbReference type="Proteomes" id="UP001599542"/>
    </source>
</evidence>
<evidence type="ECO:0000313" key="3">
    <source>
        <dbReference type="EMBL" id="MFE1353647.1"/>
    </source>
</evidence>
<dbReference type="PANTHER" id="PTHR35333">
    <property type="entry name" value="BETA-LACTAMASE"/>
    <property type="match status" value="1"/>
</dbReference>
<keyword evidence="3" id="KW-0378">Hydrolase</keyword>
<dbReference type="InterPro" id="IPR045155">
    <property type="entry name" value="Beta-lactam_cat"/>
</dbReference>
<dbReference type="PANTHER" id="PTHR35333:SF3">
    <property type="entry name" value="BETA-LACTAMASE-TYPE TRANSPEPTIDASE FOLD CONTAINING PROTEIN"/>
    <property type="match status" value="1"/>
</dbReference>
<evidence type="ECO:0000256" key="1">
    <source>
        <dbReference type="SAM" id="MobiDB-lite"/>
    </source>
</evidence>
<dbReference type="EMBL" id="JBHYPX010000031">
    <property type="protein sequence ID" value="MFE1353647.1"/>
    <property type="molecule type" value="Genomic_DNA"/>
</dbReference>
<gene>
    <name evidence="3" type="ORF">ACFW6T_16840</name>
</gene>
<keyword evidence="4" id="KW-1185">Reference proteome</keyword>
<comment type="caution">
    <text evidence="3">The sequence shown here is derived from an EMBL/GenBank/DDBJ whole genome shotgun (WGS) entry which is preliminary data.</text>
</comment>
<sequence>MTAPPESRTSSRRQERRTRRTRRIRRAAVVAVLLSALGSWLVVSRSTTGAPASAVASAAVTAGTEDDDAGGATGGATDGASESAAASAADTALAAAVGALDGHFAVTVTDPASGASAAWGDDSFVTASIVKVDILAALLLQNDGVLTSSQKAAAALMIEQSDNTAATTLFDAVGGATGLDAANATFGLTATVAGTDGFWGLTETTAADQAQLLRVVFTEDSPLGSASRAYLAKLMGLVADDQDWGVSAADQGGAVKLKNGWLSRDSTGLWVVNSIGMVEYGGRSLLVSVLSDGSASEEAGIALVESVASTAVRSFAADAG</sequence>